<dbReference type="AlphaFoldDB" id="A0A2V3V4P8"/>
<keyword evidence="1" id="KW-0802">TPR repeat</keyword>
<name>A0A2V3V4P8_9SPHN</name>
<keyword evidence="3" id="KW-1185">Reference proteome</keyword>
<dbReference type="SUPFAM" id="SSF48452">
    <property type="entry name" value="TPR-like"/>
    <property type="match status" value="1"/>
</dbReference>
<feature type="repeat" description="TPR" evidence="1">
    <location>
        <begin position="266"/>
        <end position="299"/>
    </location>
</feature>
<protein>
    <submittedName>
        <fullName evidence="2">Uncharacterized protein</fullName>
    </submittedName>
</protein>
<dbReference type="InterPro" id="IPR019734">
    <property type="entry name" value="TPR_rpt"/>
</dbReference>
<reference evidence="2 3" key="1">
    <citation type="submission" date="2018-05" db="EMBL/GenBank/DDBJ databases">
        <title>Genomic Encyclopedia of Type Strains, Phase IV (KMG-IV): sequencing the most valuable type-strain genomes for metagenomic binning, comparative biology and taxonomic classification.</title>
        <authorList>
            <person name="Goeker M."/>
        </authorList>
    </citation>
    <scope>NUCLEOTIDE SEQUENCE [LARGE SCALE GENOMIC DNA]</scope>
    <source>
        <strain evidence="2 3">DSM 3183</strain>
    </source>
</reference>
<evidence type="ECO:0000313" key="2">
    <source>
        <dbReference type="EMBL" id="PXW76074.1"/>
    </source>
</evidence>
<dbReference type="InterPro" id="IPR011990">
    <property type="entry name" value="TPR-like_helical_dom_sf"/>
</dbReference>
<dbReference type="Proteomes" id="UP000248014">
    <property type="component" value="Unassembled WGS sequence"/>
</dbReference>
<comment type="caution">
    <text evidence="2">The sequence shown here is derived from an EMBL/GenBank/DDBJ whole genome shotgun (WGS) entry which is preliminary data.</text>
</comment>
<gene>
    <name evidence="2" type="ORF">C7451_106240</name>
</gene>
<organism evidence="2 3">
    <name type="scientific">Blastomonas natatoria</name>
    <dbReference type="NCBI Taxonomy" id="34015"/>
    <lineage>
        <taxon>Bacteria</taxon>
        <taxon>Pseudomonadati</taxon>
        <taxon>Pseudomonadota</taxon>
        <taxon>Alphaproteobacteria</taxon>
        <taxon>Sphingomonadales</taxon>
        <taxon>Sphingomonadaceae</taxon>
        <taxon>Blastomonas</taxon>
    </lineage>
</organism>
<accession>A0A2V3V4P8</accession>
<proteinExistence type="predicted"/>
<dbReference type="PROSITE" id="PS50005">
    <property type="entry name" value="TPR"/>
    <property type="match status" value="1"/>
</dbReference>
<dbReference type="EMBL" id="QJJM01000006">
    <property type="protein sequence ID" value="PXW76074.1"/>
    <property type="molecule type" value="Genomic_DNA"/>
</dbReference>
<evidence type="ECO:0000256" key="1">
    <source>
        <dbReference type="PROSITE-ProRule" id="PRU00339"/>
    </source>
</evidence>
<dbReference type="Gene3D" id="1.25.40.10">
    <property type="entry name" value="Tetratricopeptide repeat domain"/>
    <property type="match status" value="1"/>
</dbReference>
<evidence type="ECO:0000313" key="3">
    <source>
        <dbReference type="Proteomes" id="UP000248014"/>
    </source>
</evidence>
<sequence>MTVHQSGASGMGIVFGARARWRHLAMIIAGLGCTGSAHAETLTIDALYPARDRDAAQVGSLVVERFGGRDGRELSFALEGALAQVSVYGQSYFKVVAERSSAPADAILSGIANAQVQNQPVEESRKQCVERDGNDKCIREEQVKIRCQRRIVSLNPSLRMARIDDGAIVYQRQITKSDQIVVCPDREASRSVPDTVSMLVEQVADEVRGDIAPVFRSDAIRVLEGRKGLDKDQSNRFRDALKATFRDPGQACSIWQALDTEAPGQSSVVFNLALCAEQRGELDEALTRYSQAQALLPREPAIRAAFDRIAARQAAEADYGAREARLGGTGS</sequence>